<dbReference type="OrthoDB" id="9813368at2"/>
<dbReference type="AlphaFoldDB" id="A0A150LGK8"/>
<dbReference type="InterPro" id="IPR047194">
    <property type="entry name" value="CwlT-like_lysozyme"/>
</dbReference>
<name>A0A150LGK8_9BACI</name>
<dbReference type="SUPFAM" id="SSF53955">
    <property type="entry name" value="Lysozyme-like"/>
    <property type="match status" value="1"/>
</dbReference>
<accession>A0A150LGK8</accession>
<dbReference type="Gene3D" id="3.90.1720.10">
    <property type="entry name" value="endopeptidase domain like (from Nostoc punctiforme)"/>
    <property type="match status" value="1"/>
</dbReference>
<dbReference type="Pfam" id="PF13702">
    <property type="entry name" value="Lysozyme_like"/>
    <property type="match status" value="1"/>
</dbReference>
<proteinExistence type="inferred from homology"/>
<dbReference type="Pfam" id="PF00877">
    <property type="entry name" value="NLPC_P60"/>
    <property type="match status" value="1"/>
</dbReference>
<keyword evidence="5" id="KW-1133">Transmembrane helix</keyword>
<dbReference type="EMBL" id="LQYN01000006">
    <property type="protein sequence ID" value="KYD11468.1"/>
    <property type="molecule type" value="Genomic_DNA"/>
</dbReference>
<keyword evidence="2" id="KW-0645">Protease</keyword>
<dbReference type="PANTHER" id="PTHR47053">
    <property type="entry name" value="MUREIN DD-ENDOPEPTIDASE MEPH-RELATED"/>
    <property type="match status" value="1"/>
</dbReference>
<evidence type="ECO:0000256" key="5">
    <source>
        <dbReference type="SAM" id="Phobius"/>
    </source>
</evidence>
<keyword evidence="5" id="KW-0472">Membrane</keyword>
<evidence type="ECO:0000259" key="6">
    <source>
        <dbReference type="PROSITE" id="PS51935"/>
    </source>
</evidence>
<feature type="transmembrane region" description="Helical" evidence="5">
    <location>
        <begin position="23"/>
        <end position="43"/>
    </location>
</feature>
<comment type="similarity">
    <text evidence="1">Belongs to the peptidase C40 family.</text>
</comment>
<reference evidence="7 8" key="1">
    <citation type="submission" date="2016-01" db="EMBL/GenBank/DDBJ databases">
        <title>Genome Sequences of Twelve Sporeforming Bacillus Species Isolated from Foods.</title>
        <authorList>
            <person name="Berendsen E.M."/>
            <person name="Wells-Bennik M.H."/>
            <person name="Krawcyk A.O."/>
            <person name="De Jong A."/>
            <person name="Holsappel S."/>
            <person name="Eijlander R.T."/>
            <person name="Kuipers O.P."/>
        </authorList>
    </citation>
    <scope>NUCLEOTIDE SEQUENCE [LARGE SCALE GENOMIC DNA]</scope>
    <source>
        <strain evidence="7 8">B4102</strain>
    </source>
</reference>
<dbReference type="Proteomes" id="UP000075666">
    <property type="component" value="Unassembled WGS sequence"/>
</dbReference>
<gene>
    <name evidence="7" type="ORF">B4102_2196</name>
</gene>
<dbReference type="STRING" id="46224.B4102_2196"/>
<evidence type="ECO:0000256" key="2">
    <source>
        <dbReference type="ARBA" id="ARBA00022670"/>
    </source>
</evidence>
<sequence>MEVVSGKVALTIGQQAAKHWKKVALIGLSFFLVSVSGVAMLVGNPGNSGTAKVNETVSAWKPVVTQYAEKYKISDYVDVILAIIMVETGGAGPDIMQSSESLGLPPNTITDPIVSIDAGVRHFASVIKNAEENKLDFWTPVQSYNFGTGFNNYVKNHGKLYTFDLASNFAKDLAKGKKVKYSNPVADFNGNFRYAYGNMYYVMLVQQYLSAGSSGDIGNVEASALGSEIYKELMTEVSKYNGWPYVWGGSGPKVGFDCSGLVQYAFKQLGFSLPRTAAEQYSHTIPVADPKPGDLIFFQGTNSARPSGSITHVGIYVDGQRMYDANNSGIGYSNWNQGYWKQHFAGFGRVVK</sequence>
<dbReference type="PATRIC" id="fig|46224.3.peg.4008"/>
<dbReference type="SUPFAM" id="SSF54001">
    <property type="entry name" value="Cysteine proteinases"/>
    <property type="match status" value="1"/>
</dbReference>
<dbReference type="GO" id="GO:0006508">
    <property type="term" value="P:proteolysis"/>
    <property type="evidence" value="ECO:0007669"/>
    <property type="project" value="UniProtKB-KW"/>
</dbReference>
<dbReference type="GO" id="GO:0008234">
    <property type="term" value="F:cysteine-type peptidase activity"/>
    <property type="evidence" value="ECO:0007669"/>
    <property type="project" value="UniProtKB-KW"/>
</dbReference>
<dbReference type="CDD" id="cd16891">
    <property type="entry name" value="CwlT-like"/>
    <property type="match status" value="1"/>
</dbReference>
<evidence type="ECO:0000256" key="3">
    <source>
        <dbReference type="ARBA" id="ARBA00022801"/>
    </source>
</evidence>
<keyword evidence="3" id="KW-0378">Hydrolase</keyword>
<dbReference type="InterPro" id="IPR023346">
    <property type="entry name" value="Lysozyme-like_dom_sf"/>
</dbReference>
<keyword evidence="8" id="KW-1185">Reference proteome</keyword>
<keyword evidence="4" id="KW-0788">Thiol protease</keyword>
<dbReference type="PROSITE" id="PS51935">
    <property type="entry name" value="NLPC_P60"/>
    <property type="match status" value="1"/>
</dbReference>
<dbReference type="InterPro" id="IPR000064">
    <property type="entry name" value="NLP_P60_dom"/>
</dbReference>
<evidence type="ECO:0000313" key="7">
    <source>
        <dbReference type="EMBL" id="KYD11468.1"/>
    </source>
</evidence>
<dbReference type="PANTHER" id="PTHR47053:SF5">
    <property type="entry name" value="BIFUNCTIONAL MURAMIDASE_DL-ENDOPEPTIDASE CWLT"/>
    <property type="match status" value="1"/>
</dbReference>
<evidence type="ECO:0000256" key="1">
    <source>
        <dbReference type="ARBA" id="ARBA00007074"/>
    </source>
</evidence>
<protein>
    <recommendedName>
        <fullName evidence="6">NlpC/P60 domain-containing protein</fullName>
    </recommendedName>
</protein>
<dbReference type="RefSeq" id="WP_066226318.1">
    <property type="nucleotide sequence ID" value="NZ_LQYN01000006.1"/>
</dbReference>
<dbReference type="InterPro" id="IPR038765">
    <property type="entry name" value="Papain-like_cys_pep_sf"/>
</dbReference>
<dbReference type="Gene3D" id="1.10.530.10">
    <property type="match status" value="1"/>
</dbReference>
<evidence type="ECO:0000256" key="4">
    <source>
        <dbReference type="ARBA" id="ARBA00022807"/>
    </source>
</evidence>
<evidence type="ECO:0000313" key="8">
    <source>
        <dbReference type="Proteomes" id="UP000075666"/>
    </source>
</evidence>
<feature type="domain" description="NlpC/P60" evidence="6">
    <location>
        <begin position="227"/>
        <end position="351"/>
    </location>
</feature>
<keyword evidence="5" id="KW-0812">Transmembrane</keyword>
<dbReference type="InterPro" id="IPR051202">
    <property type="entry name" value="Peptidase_C40"/>
</dbReference>
<comment type="caution">
    <text evidence="7">The sequence shown here is derived from an EMBL/GenBank/DDBJ whole genome shotgun (WGS) entry which is preliminary data.</text>
</comment>
<organism evidence="7 8">
    <name type="scientific">Heyndrickxia sporothermodurans</name>
    <dbReference type="NCBI Taxonomy" id="46224"/>
    <lineage>
        <taxon>Bacteria</taxon>
        <taxon>Bacillati</taxon>
        <taxon>Bacillota</taxon>
        <taxon>Bacilli</taxon>
        <taxon>Bacillales</taxon>
        <taxon>Bacillaceae</taxon>
        <taxon>Heyndrickxia</taxon>
    </lineage>
</organism>